<dbReference type="PANTHER" id="PTHR45962:SF1">
    <property type="entry name" value="N-FATTY-ACYL-AMINO ACID SYNTHASE_HYDROLASE PM20D1"/>
    <property type="match status" value="1"/>
</dbReference>
<feature type="domain" description="Peptidase M20 dimerisation" evidence="6">
    <location>
        <begin position="193"/>
        <end position="335"/>
    </location>
</feature>
<evidence type="ECO:0000256" key="5">
    <source>
        <dbReference type="ARBA" id="ARBA00022833"/>
    </source>
</evidence>
<dbReference type="Pfam" id="PF07687">
    <property type="entry name" value="M20_dimer"/>
    <property type="match status" value="1"/>
</dbReference>
<dbReference type="InterPro" id="IPR036264">
    <property type="entry name" value="Bact_exopeptidase_dim_dom"/>
</dbReference>
<dbReference type="GO" id="GO:0008233">
    <property type="term" value="F:peptidase activity"/>
    <property type="evidence" value="ECO:0007669"/>
    <property type="project" value="UniProtKB-KW"/>
</dbReference>
<evidence type="ECO:0000313" key="7">
    <source>
        <dbReference type="EMBL" id="RLV47878.1"/>
    </source>
</evidence>
<evidence type="ECO:0000256" key="1">
    <source>
        <dbReference type="ARBA" id="ARBA00006247"/>
    </source>
</evidence>
<dbReference type="OrthoDB" id="3665926at2"/>
<organism evidence="7 8">
    <name type="scientific">Nocardioides mangrovicus</name>
    <dbReference type="NCBI Taxonomy" id="2478913"/>
    <lineage>
        <taxon>Bacteria</taxon>
        <taxon>Bacillati</taxon>
        <taxon>Actinomycetota</taxon>
        <taxon>Actinomycetes</taxon>
        <taxon>Propionibacteriales</taxon>
        <taxon>Nocardioidaceae</taxon>
        <taxon>Nocardioides</taxon>
    </lineage>
</organism>
<sequence length="433" mass="46631">MTDRAVNALQALVRIPTVSHADPAQRDDAALGAFVEEHARRFPLLHHHLERVELPSHALLLRWPGAGDEAPVVLMAHIDVVPVDDDSPWQHPAYGGDVVDGVLWGRGTLDDKGQVVAVSEAVEGLLEQDFVPARDVWLSFGTSEEVSGETAQLAAAELRERGVAPWFVLDEGGAVAAEAFPGVRPPVAVIGVSEKGTTTLELRVDGRGGHASTPVRKDATARLARAIVRLDARPMRSHVPAPTRELFRRLSPHLPRALRPAVGGPLLGRVLAMAGAEPAAMVRTTLAVTTLSGAPAPNVIASTARAGINVRVLPGDTVDDVVAHVRRVVRDDAVQVRVVEAGEASPVSPTDEAFALLGEVVGEVFPDAVVAPYVMNQATDARHFAAVCPRVYRFAPFRMSQEQRQSIHSYDERIGVDALAEGVRWYRRLIERL</sequence>
<dbReference type="RefSeq" id="WP_121807384.1">
    <property type="nucleotide sequence ID" value="NZ_RDBE01000010.1"/>
</dbReference>
<dbReference type="GO" id="GO:0046872">
    <property type="term" value="F:metal ion binding"/>
    <property type="evidence" value="ECO:0007669"/>
    <property type="project" value="UniProtKB-KW"/>
</dbReference>
<reference evidence="7 8" key="1">
    <citation type="submission" date="2018-10" db="EMBL/GenBank/DDBJ databases">
        <title>Marmoricola sp. 4Q3S-7 whole genome shotgun sequence.</title>
        <authorList>
            <person name="Li F."/>
        </authorList>
    </citation>
    <scope>NUCLEOTIDE SEQUENCE [LARGE SCALE GENOMIC DNA]</scope>
    <source>
        <strain evidence="7 8">4Q3S-7</strain>
    </source>
</reference>
<proteinExistence type="inferred from homology"/>
<keyword evidence="2" id="KW-0645">Protease</keyword>
<name>A0A3L8P0H8_9ACTN</name>
<dbReference type="Gene3D" id="1.10.150.900">
    <property type="match status" value="1"/>
</dbReference>
<dbReference type="SUPFAM" id="SSF55031">
    <property type="entry name" value="Bacterial exopeptidase dimerisation domain"/>
    <property type="match status" value="1"/>
</dbReference>
<keyword evidence="4 7" id="KW-0378">Hydrolase</keyword>
<dbReference type="InterPro" id="IPR047177">
    <property type="entry name" value="Pept_M20A"/>
</dbReference>
<dbReference type="PANTHER" id="PTHR45962">
    <property type="entry name" value="N-FATTY-ACYL-AMINO ACID SYNTHASE/HYDROLASE PM20D1"/>
    <property type="match status" value="1"/>
</dbReference>
<evidence type="ECO:0000256" key="2">
    <source>
        <dbReference type="ARBA" id="ARBA00022670"/>
    </source>
</evidence>
<evidence type="ECO:0000256" key="4">
    <source>
        <dbReference type="ARBA" id="ARBA00022801"/>
    </source>
</evidence>
<dbReference type="EMBL" id="RDBE01000010">
    <property type="protein sequence ID" value="RLV47878.1"/>
    <property type="molecule type" value="Genomic_DNA"/>
</dbReference>
<dbReference type="InterPro" id="IPR002933">
    <property type="entry name" value="Peptidase_M20"/>
</dbReference>
<accession>A0A3L8P0H8</accession>
<keyword evidence="3" id="KW-0479">Metal-binding</keyword>
<evidence type="ECO:0000259" key="6">
    <source>
        <dbReference type="Pfam" id="PF07687"/>
    </source>
</evidence>
<comment type="similarity">
    <text evidence="1">Belongs to the peptidase M20A family.</text>
</comment>
<dbReference type="SUPFAM" id="SSF53187">
    <property type="entry name" value="Zn-dependent exopeptidases"/>
    <property type="match status" value="1"/>
</dbReference>
<protein>
    <submittedName>
        <fullName evidence="7">M20/M25/M40 family metallo-hydrolase</fullName>
    </submittedName>
</protein>
<dbReference type="Proteomes" id="UP000281708">
    <property type="component" value="Unassembled WGS sequence"/>
</dbReference>
<dbReference type="Pfam" id="PF01546">
    <property type="entry name" value="Peptidase_M20"/>
    <property type="match status" value="1"/>
</dbReference>
<evidence type="ECO:0000313" key="8">
    <source>
        <dbReference type="Proteomes" id="UP000281708"/>
    </source>
</evidence>
<keyword evidence="5" id="KW-0862">Zinc</keyword>
<dbReference type="Gene3D" id="3.40.630.10">
    <property type="entry name" value="Zn peptidases"/>
    <property type="match status" value="1"/>
</dbReference>
<keyword evidence="8" id="KW-1185">Reference proteome</keyword>
<dbReference type="AlphaFoldDB" id="A0A3L8P0H8"/>
<dbReference type="Gene3D" id="3.30.70.360">
    <property type="match status" value="1"/>
</dbReference>
<comment type="caution">
    <text evidence="7">The sequence shown here is derived from an EMBL/GenBank/DDBJ whole genome shotgun (WGS) entry which is preliminary data.</text>
</comment>
<dbReference type="GO" id="GO:0006508">
    <property type="term" value="P:proteolysis"/>
    <property type="evidence" value="ECO:0007669"/>
    <property type="project" value="UniProtKB-KW"/>
</dbReference>
<evidence type="ECO:0000256" key="3">
    <source>
        <dbReference type="ARBA" id="ARBA00022723"/>
    </source>
</evidence>
<gene>
    <name evidence="7" type="ORF">D9V37_17340</name>
</gene>
<dbReference type="InterPro" id="IPR011650">
    <property type="entry name" value="Peptidase_M20_dimer"/>
</dbReference>